<dbReference type="EMBL" id="CP015136">
    <property type="protein sequence ID" value="AMY07622.1"/>
    <property type="molecule type" value="Genomic_DNA"/>
</dbReference>
<dbReference type="Proteomes" id="UP000076079">
    <property type="component" value="Chromosome"/>
</dbReference>
<dbReference type="InterPro" id="IPR002931">
    <property type="entry name" value="Transglutaminase-like"/>
</dbReference>
<dbReference type="InterPro" id="IPR038765">
    <property type="entry name" value="Papain-like_cys_pep_sf"/>
</dbReference>
<dbReference type="STRING" id="1855912.LuPra_00796"/>
<dbReference type="SMART" id="SM00460">
    <property type="entry name" value="TGc"/>
    <property type="match status" value="1"/>
</dbReference>
<name>A0A143PGB1_LUTPR</name>
<accession>A0A143PGB1</accession>
<dbReference type="SUPFAM" id="SSF54001">
    <property type="entry name" value="Cysteine proteinases"/>
    <property type="match status" value="1"/>
</dbReference>
<dbReference type="Gene3D" id="3.10.620.30">
    <property type="match status" value="1"/>
</dbReference>
<dbReference type="KEGG" id="abac:LuPra_00796"/>
<proteinExistence type="predicted"/>
<dbReference type="PATRIC" id="fig|1813736.3.peg.830"/>
<protein>
    <submittedName>
        <fullName evidence="2">Transglutaminase-like superfamily protein</fullName>
    </submittedName>
</protein>
<organism evidence="2 3">
    <name type="scientific">Luteitalea pratensis</name>
    <dbReference type="NCBI Taxonomy" id="1855912"/>
    <lineage>
        <taxon>Bacteria</taxon>
        <taxon>Pseudomonadati</taxon>
        <taxon>Acidobacteriota</taxon>
        <taxon>Vicinamibacteria</taxon>
        <taxon>Vicinamibacterales</taxon>
        <taxon>Vicinamibacteraceae</taxon>
        <taxon>Luteitalea</taxon>
    </lineage>
</organism>
<evidence type="ECO:0000259" key="1">
    <source>
        <dbReference type="SMART" id="SM00460"/>
    </source>
</evidence>
<dbReference type="PANTHER" id="PTHR33490:SF12">
    <property type="entry name" value="BLL5557 PROTEIN"/>
    <property type="match status" value="1"/>
</dbReference>
<sequence>MGVMTLSPGMQAASGEHVDLQATPPPITSHSGDPSTQVQGMEVPHAAMRRTVSAWLALDVVGQADLLISLAVASGSYTVDEQLVITHDGQPLAAEEAPMRHGARVHRCRAGSGRIEVRYDATITGRDGPQAVPPADLVEYLRPSRYAECDKLMAFAMDLFGGLQGTDCLRAIEAWVNSRIAYVSGSSDHTDGAVDTLLTRCGVCRDYAHLVIGLLRALAVPARLVACYAPGLSPMDFHAVVEACVDGQWHVLDATRLAPRVTMLRISTGRDAADTAFLSSYGGTVTVVGMEVTATSDGDLPYDDGSLVSMG</sequence>
<feature type="domain" description="Transglutaminase-like" evidence="1">
    <location>
        <begin position="196"/>
        <end position="256"/>
    </location>
</feature>
<reference evidence="3" key="2">
    <citation type="submission" date="2016-04" db="EMBL/GenBank/DDBJ databases">
        <title>First Complete Genome Sequence of a Subdivision 6 Acidobacterium.</title>
        <authorList>
            <person name="Huang S."/>
            <person name="Vieira S."/>
            <person name="Bunk B."/>
            <person name="Riedel T."/>
            <person name="Sproeer C."/>
            <person name="Overmann J."/>
        </authorList>
    </citation>
    <scope>NUCLEOTIDE SEQUENCE [LARGE SCALE GENOMIC DNA]</scope>
    <source>
        <strain evidence="3">DSM 100886 HEG_-6_39</strain>
    </source>
</reference>
<dbReference type="Gene3D" id="2.60.40.2250">
    <property type="match status" value="1"/>
</dbReference>
<dbReference type="PANTHER" id="PTHR33490">
    <property type="entry name" value="BLR5614 PROTEIN-RELATED"/>
    <property type="match status" value="1"/>
</dbReference>
<dbReference type="AlphaFoldDB" id="A0A143PGB1"/>
<evidence type="ECO:0000313" key="2">
    <source>
        <dbReference type="EMBL" id="AMY07622.1"/>
    </source>
</evidence>
<reference evidence="2 3" key="1">
    <citation type="journal article" date="2016" name="Genome Announc.">
        <title>First Complete Genome Sequence of a Subdivision 6 Acidobacterium Strain.</title>
        <authorList>
            <person name="Huang S."/>
            <person name="Vieira S."/>
            <person name="Bunk B."/>
            <person name="Riedel T."/>
            <person name="Sproer C."/>
            <person name="Overmann J."/>
        </authorList>
    </citation>
    <scope>NUCLEOTIDE SEQUENCE [LARGE SCALE GENOMIC DNA]</scope>
    <source>
        <strain evidence="3">DSM 100886 HEG_-6_39</strain>
    </source>
</reference>
<evidence type="ECO:0000313" key="3">
    <source>
        <dbReference type="Proteomes" id="UP000076079"/>
    </source>
</evidence>
<dbReference type="Pfam" id="PF01841">
    <property type="entry name" value="Transglut_core"/>
    <property type="match status" value="1"/>
</dbReference>
<keyword evidence="3" id="KW-1185">Reference proteome</keyword>
<gene>
    <name evidence="2" type="ORF">LuPra_00796</name>
</gene>